<dbReference type="STRING" id="28903.B0W43_02165"/>
<reference evidence="1 2" key="1">
    <citation type="submission" date="2016-06" db="EMBL/GenBank/DDBJ databases">
        <authorList>
            <person name="Kjaerup R.B."/>
            <person name="Dalgaard T.S."/>
            <person name="Juul-Madsen H.R."/>
        </authorList>
    </citation>
    <scope>NUCLEOTIDE SEQUENCE [LARGE SCALE GENOMIC DNA]</scope>
    <source>
        <strain evidence="1">JF4278</strain>
    </source>
</reference>
<evidence type="ECO:0000313" key="1">
    <source>
        <dbReference type="EMBL" id="SBO46166.1"/>
    </source>
</evidence>
<sequence>MQETEFLAPSSNNNKKDNIYYFKNRSSRLSYTGMMLAIAILVNFAGSKLLSVPFISFLKFDFALVVITATALWIGWRYAFLVILLLFLLGPSYGSQGYSLPSVLGHLILSTTQVIYMTIFYWSIKLLKKTKLDKISLLILPIVLSILITTGLLVLLNIYLFTPWYFKLFGLLGADPGTHVSMIAHWVRIKGLFLNIPTYYKGAGLVYLVFNLINLAMNSVFIFIIFSLNSKNNFINKNISYL</sequence>
<protein>
    <submittedName>
        <fullName evidence="1">Uncharacterized protein</fullName>
    </submittedName>
</protein>
<evidence type="ECO:0000313" key="2">
    <source>
        <dbReference type="Proteomes" id="UP000233776"/>
    </source>
</evidence>
<accession>A0A2N8U2C2</accession>
<gene>
    <name evidence="1" type="ORF">MBOVJF4278_00393</name>
</gene>
<organism evidence="1 2">
    <name type="scientific">Mycoplasmopsis bovis</name>
    <name type="common">Mycoplasma bovis</name>
    <dbReference type="NCBI Taxonomy" id="28903"/>
    <lineage>
        <taxon>Bacteria</taxon>
        <taxon>Bacillati</taxon>
        <taxon>Mycoplasmatota</taxon>
        <taxon>Mycoplasmoidales</taxon>
        <taxon>Metamycoplasmataceae</taxon>
        <taxon>Mycoplasmopsis</taxon>
    </lineage>
</organism>
<dbReference type="EMBL" id="LT578453">
    <property type="protein sequence ID" value="SBO46166.1"/>
    <property type="molecule type" value="Genomic_DNA"/>
</dbReference>
<dbReference type="RefSeq" id="WP_038582742.1">
    <property type="nucleotide sequence ID" value="NZ_JBMQFL010000002.1"/>
</dbReference>
<dbReference type="NCBIfam" id="NF046054">
    <property type="entry name" value="memb_MPN527"/>
    <property type="match status" value="1"/>
</dbReference>
<proteinExistence type="predicted"/>
<name>A0A2N8U2C2_MYCBV</name>
<dbReference type="Gene3D" id="1.10.1760.20">
    <property type="match status" value="1"/>
</dbReference>
<dbReference type="AlphaFoldDB" id="A0A2N8U2C2"/>
<dbReference type="Proteomes" id="UP000233776">
    <property type="component" value="Chromosome I"/>
</dbReference>